<dbReference type="Proteomes" id="UP001286313">
    <property type="component" value="Unassembled WGS sequence"/>
</dbReference>
<sequence>MLALNSNLIPNNFPTHRTIPSQHHLYPLSHPSLSITPQPSPFSHSTDTTSFSHPSSSSPLPSSLLPPFIILSTNTTTHSHSHLHHYQPLTHHPPLYTKVTFVPPSQSPPLFPISNS</sequence>
<evidence type="ECO:0000313" key="2">
    <source>
        <dbReference type="EMBL" id="KAK3862511.1"/>
    </source>
</evidence>
<reference evidence="2" key="1">
    <citation type="submission" date="2023-10" db="EMBL/GenBank/DDBJ databases">
        <title>Genome assemblies of two species of porcelain crab, Petrolisthes cinctipes and Petrolisthes manimaculis (Anomura: Porcellanidae).</title>
        <authorList>
            <person name="Angst P."/>
        </authorList>
    </citation>
    <scope>NUCLEOTIDE SEQUENCE</scope>
    <source>
        <strain evidence="2">PB745_01</strain>
        <tissue evidence="2">Gill</tissue>
    </source>
</reference>
<protein>
    <submittedName>
        <fullName evidence="2">Uncharacterized protein</fullName>
    </submittedName>
</protein>
<accession>A0AAE1EW75</accession>
<feature type="compositionally biased region" description="Low complexity" evidence="1">
    <location>
        <begin position="41"/>
        <end position="61"/>
    </location>
</feature>
<dbReference type="EMBL" id="JAWQEG010004225">
    <property type="protein sequence ID" value="KAK3862511.1"/>
    <property type="molecule type" value="Genomic_DNA"/>
</dbReference>
<comment type="caution">
    <text evidence="2">The sequence shown here is derived from an EMBL/GenBank/DDBJ whole genome shotgun (WGS) entry which is preliminary data.</text>
</comment>
<name>A0AAE1EW75_PETCI</name>
<keyword evidence="3" id="KW-1185">Reference proteome</keyword>
<evidence type="ECO:0000313" key="3">
    <source>
        <dbReference type="Proteomes" id="UP001286313"/>
    </source>
</evidence>
<gene>
    <name evidence="2" type="ORF">Pcinc_031638</name>
</gene>
<feature type="region of interest" description="Disordered" evidence="1">
    <location>
        <begin position="27"/>
        <end position="61"/>
    </location>
</feature>
<proteinExistence type="predicted"/>
<organism evidence="2 3">
    <name type="scientific">Petrolisthes cinctipes</name>
    <name type="common">Flat porcelain crab</name>
    <dbReference type="NCBI Taxonomy" id="88211"/>
    <lineage>
        <taxon>Eukaryota</taxon>
        <taxon>Metazoa</taxon>
        <taxon>Ecdysozoa</taxon>
        <taxon>Arthropoda</taxon>
        <taxon>Crustacea</taxon>
        <taxon>Multicrustacea</taxon>
        <taxon>Malacostraca</taxon>
        <taxon>Eumalacostraca</taxon>
        <taxon>Eucarida</taxon>
        <taxon>Decapoda</taxon>
        <taxon>Pleocyemata</taxon>
        <taxon>Anomura</taxon>
        <taxon>Galatheoidea</taxon>
        <taxon>Porcellanidae</taxon>
        <taxon>Petrolisthes</taxon>
    </lineage>
</organism>
<evidence type="ECO:0000256" key="1">
    <source>
        <dbReference type="SAM" id="MobiDB-lite"/>
    </source>
</evidence>
<dbReference type="AlphaFoldDB" id="A0AAE1EW75"/>